<evidence type="ECO:0000313" key="2">
    <source>
        <dbReference type="EMBL" id="KAF3440982.1"/>
    </source>
</evidence>
<dbReference type="AlphaFoldDB" id="A0A8K0GTP8"/>
<evidence type="ECO:0000256" key="1">
    <source>
        <dbReference type="SAM" id="MobiDB-lite"/>
    </source>
</evidence>
<dbReference type="Proteomes" id="UP000796880">
    <property type="component" value="Unassembled WGS sequence"/>
</dbReference>
<sequence length="114" mass="13061">MTLPVESLRDRGRRWRCFCTGRQLRYLLEEETIITCLSDDSNRCRRNTTMTYICGIWTNLTKILRSSGSAWRYGGPLVSAAELVEDDTDEDLEEDSSGTDDYVPHGYTPESMNP</sequence>
<organism evidence="2 3">
    <name type="scientific">Rhamnella rubrinervis</name>
    <dbReference type="NCBI Taxonomy" id="2594499"/>
    <lineage>
        <taxon>Eukaryota</taxon>
        <taxon>Viridiplantae</taxon>
        <taxon>Streptophyta</taxon>
        <taxon>Embryophyta</taxon>
        <taxon>Tracheophyta</taxon>
        <taxon>Spermatophyta</taxon>
        <taxon>Magnoliopsida</taxon>
        <taxon>eudicotyledons</taxon>
        <taxon>Gunneridae</taxon>
        <taxon>Pentapetalae</taxon>
        <taxon>rosids</taxon>
        <taxon>fabids</taxon>
        <taxon>Rosales</taxon>
        <taxon>Rhamnaceae</taxon>
        <taxon>rhamnoid group</taxon>
        <taxon>Rhamneae</taxon>
        <taxon>Rhamnella</taxon>
    </lineage>
</organism>
<accession>A0A8K0GTP8</accession>
<keyword evidence="3" id="KW-1185">Reference proteome</keyword>
<feature type="region of interest" description="Disordered" evidence="1">
    <location>
        <begin position="85"/>
        <end position="114"/>
    </location>
</feature>
<gene>
    <name evidence="2" type="ORF">FNV43_RR19268</name>
</gene>
<reference evidence="2" key="1">
    <citation type="submission" date="2020-03" db="EMBL/GenBank/DDBJ databases">
        <title>A high-quality chromosome-level genome assembly of a woody plant with both climbing and erect habits, Rhamnella rubrinervis.</title>
        <authorList>
            <person name="Lu Z."/>
            <person name="Yang Y."/>
            <person name="Zhu X."/>
            <person name="Sun Y."/>
        </authorList>
    </citation>
    <scope>NUCLEOTIDE SEQUENCE</scope>
    <source>
        <strain evidence="2">BYM</strain>
        <tissue evidence="2">Leaf</tissue>
    </source>
</reference>
<protein>
    <submittedName>
        <fullName evidence="2">Uncharacterized protein</fullName>
    </submittedName>
</protein>
<proteinExistence type="predicted"/>
<dbReference type="EMBL" id="VOIH02000008">
    <property type="protein sequence ID" value="KAF3440982.1"/>
    <property type="molecule type" value="Genomic_DNA"/>
</dbReference>
<feature type="compositionally biased region" description="Acidic residues" evidence="1">
    <location>
        <begin position="85"/>
        <end position="98"/>
    </location>
</feature>
<evidence type="ECO:0000313" key="3">
    <source>
        <dbReference type="Proteomes" id="UP000796880"/>
    </source>
</evidence>
<comment type="caution">
    <text evidence="2">The sequence shown here is derived from an EMBL/GenBank/DDBJ whole genome shotgun (WGS) entry which is preliminary data.</text>
</comment>
<name>A0A8K0GTP8_9ROSA</name>